<dbReference type="EMBL" id="JAQMLS010000001">
    <property type="protein sequence ID" value="MDB8740516.1"/>
    <property type="molecule type" value="Genomic_DNA"/>
</dbReference>
<evidence type="ECO:0008006" key="3">
    <source>
        <dbReference type="Google" id="ProtNLM"/>
    </source>
</evidence>
<sequence length="67" mass="7708">MKNIDITRPVPRMRTIPQVKKEFPDLQLSERYLRSLVREHKVVCVQVGVKTLINLDSLFAFLNGQGA</sequence>
<evidence type="ECO:0000313" key="1">
    <source>
        <dbReference type="EMBL" id="MDB8740516.1"/>
    </source>
</evidence>
<name>A0AAW6DV61_9FIRM</name>
<dbReference type="Proteomes" id="UP001211421">
    <property type="component" value="Unassembled WGS sequence"/>
</dbReference>
<dbReference type="RefSeq" id="WP_195550833.1">
    <property type="nucleotide sequence ID" value="NZ_JADMNX010000001.1"/>
</dbReference>
<gene>
    <name evidence="1" type="ORF">PNV70_00350</name>
</gene>
<accession>A0AAW6DV61</accession>
<proteinExistence type="predicted"/>
<evidence type="ECO:0000313" key="2">
    <source>
        <dbReference type="Proteomes" id="UP001211421"/>
    </source>
</evidence>
<protein>
    <recommendedName>
        <fullName evidence="3">Excisionase</fullName>
    </recommendedName>
</protein>
<dbReference type="AlphaFoldDB" id="A0AAW6DV61"/>
<organism evidence="1 2">
    <name type="scientific">Ruminococcus bicirculans</name>
    <name type="common">ex Wegman et al. 2014</name>
    <dbReference type="NCBI Taxonomy" id="1160721"/>
    <lineage>
        <taxon>Bacteria</taxon>
        <taxon>Bacillati</taxon>
        <taxon>Bacillota</taxon>
        <taxon>Clostridia</taxon>
        <taxon>Eubacteriales</taxon>
        <taxon>Oscillospiraceae</taxon>
        <taxon>Ruminococcus</taxon>
    </lineage>
</organism>
<comment type="caution">
    <text evidence="1">The sequence shown here is derived from an EMBL/GenBank/DDBJ whole genome shotgun (WGS) entry which is preliminary data.</text>
</comment>
<reference evidence="1" key="1">
    <citation type="submission" date="2023-01" db="EMBL/GenBank/DDBJ databases">
        <title>Human gut microbiome strain richness.</title>
        <authorList>
            <person name="Chen-Liaw A."/>
        </authorList>
    </citation>
    <scope>NUCLEOTIDE SEQUENCE</scope>
    <source>
        <strain evidence="1">D59st1_B8_D59t2_181005</strain>
    </source>
</reference>